<evidence type="ECO:0000313" key="19">
    <source>
        <dbReference type="Proteomes" id="UP000186594"/>
    </source>
</evidence>
<evidence type="ECO:0000256" key="13">
    <source>
        <dbReference type="ARBA" id="ARBA00023242"/>
    </source>
</evidence>
<keyword evidence="13" id="KW-0539">Nucleus</keyword>
<evidence type="ECO:0000256" key="5">
    <source>
        <dbReference type="ARBA" id="ARBA00022454"/>
    </source>
</evidence>
<keyword evidence="12" id="KW-0206">Cytoskeleton</keyword>
<evidence type="ECO:0000256" key="4">
    <source>
        <dbReference type="ARBA" id="ARBA00006277"/>
    </source>
</evidence>
<evidence type="ECO:0000256" key="9">
    <source>
        <dbReference type="ARBA" id="ARBA00022776"/>
    </source>
</evidence>
<evidence type="ECO:0000256" key="17">
    <source>
        <dbReference type="ARBA" id="ARBA00044305"/>
    </source>
</evidence>
<keyword evidence="19" id="KW-1185">Reference proteome</keyword>
<dbReference type="OrthoDB" id="2443965at2759"/>
<sequence>MAPSPSSPSPITELEQTVLDQYSRLAASLERLNGLIQDLAGQPTTQILDSLRELERKTGLVFTFFKASVYSIMMQEEAREQAAAQYTHDYDQN</sequence>
<dbReference type="InterPro" id="IPR013965">
    <property type="entry name" value="DASH_Dad3"/>
</dbReference>
<dbReference type="GO" id="GO:0051301">
    <property type="term" value="P:cell division"/>
    <property type="evidence" value="ECO:0007669"/>
    <property type="project" value="UniProtKB-KW"/>
</dbReference>
<evidence type="ECO:0000256" key="15">
    <source>
        <dbReference type="ARBA" id="ARBA00023328"/>
    </source>
</evidence>
<dbReference type="EMBL" id="LXFE01000119">
    <property type="protein sequence ID" value="OLL27140.1"/>
    <property type="molecule type" value="Genomic_DNA"/>
</dbReference>
<keyword evidence="9" id="KW-0498">Mitosis</keyword>
<accession>A0A1U7LWT6</accession>
<dbReference type="GO" id="GO:0042729">
    <property type="term" value="C:DASH complex"/>
    <property type="evidence" value="ECO:0007669"/>
    <property type="project" value="InterPro"/>
</dbReference>
<keyword evidence="14" id="KW-0131">Cell cycle</keyword>
<evidence type="ECO:0000256" key="14">
    <source>
        <dbReference type="ARBA" id="ARBA00023306"/>
    </source>
</evidence>
<dbReference type="OMA" id="MEHASAH"/>
<comment type="caution">
    <text evidence="18">The sequence shown here is derived from an EMBL/GenBank/DDBJ whole genome shotgun (WGS) entry which is preliminary data.</text>
</comment>
<comment type="similarity">
    <text evidence="4">Belongs to the DASH complex DAD3 family.</text>
</comment>
<comment type="subcellular location">
    <subcellularLocation>
        <location evidence="3">Chromosome</location>
        <location evidence="3">Centromere</location>
        <location evidence="3">Kinetochore</location>
    </subcellularLocation>
    <subcellularLocation>
        <location evidence="2">Cytoplasm</location>
        <location evidence="2">Cytoskeleton</location>
        <location evidence="2">Spindle</location>
    </subcellularLocation>
    <subcellularLocation>
        <location evidence="1">Nucleus</location>
    </subcellularLocation>
</comment>
<keyword evidence="10" id="KW-0159">Chromosome partition</keyword>
<evidence type="ECO:0000256" key="8">
    <source>
        <dbReference type="ARBA" id="ARBA00022701"/>
    </source>
</evidence>
<keyword evidence="8" id="KW-0493">Microtubule</keyword>
<keyword evidence="7" id="KW-0132">Cell division</keyword>
<evidence type="ECO:0000256" key="1">
    <source>
        <dbReference type="ARBA" id="ARBA00004123"/>
    </source>
</evidence>
<evidence type="ECO:0000256" key="11">
    <source>
        <dbReference type="ARBA" id="ARBA00022838"/>
    </source>
</evidence>
<reference evidence="18 19" key="1">
    <citation type="submission" date="2016-04" db="EMBL/GenBank/DDBJ databases">
        <title>Evolutionary innovation and constraint leading to complex multicellularity in the Ascomycota.</title>
        <authorList>
            <person name="Cisse O."/>
            <person name="Nguyen A."/>
            <person name="Hewitt D.A."/>
            <person name="Jedd G."/>
            <person name="Stajich J.E."/>
        </authorList>
    </citation>
    <scope>NUCLEOTIDE SEQUENCE [LARGE SCALE GENOMIC DNA]</scope>
    <source>
        <strain evidence="18 19">DAH-3</strain>
    </source>
</reference>
<dbReference type="Pfam" id="PF08656">
    <property type="entry name" value="DASH_Dad3"/>
    <property type="match status" value="1"/>
</dbReference>
<evidence type="ECO:0000313" key="18">
    <source>
        <dbReference type="EMBL" id="OLL27140.1"/>
    </source>
</evidence>
<dbReference type="GO" id="GO:0008608">
    <property type="term" value="P:attachment of spindle microtubules to kinetochore"/>
    <property type="evidence" value="ECO:0007669"/>
    <property type="project" value="InterPro"/>
</dbReference>
<dbReference type="PANTHER" id="PTHR28017">
    <property type="entry name" value="DASH COMPLEX SUBUNIT DAD3"/>
    <property type="match status" value="1"/>
</dbReference>
<evidence type="ECO:0000256" key="7">
    <source>
        <dbReference type="ARBA" id="ARBA00022618"/>
    </source>
</evidence>
<keyword evidence="11" id="KW-0995">Kinetochore</keyword>
<protein>
    <recommendedName>
        <fullName evidence="16">DASH complex subunit DAD3</fullName>
    </recommendedName>
    <alternativeName>
        <fullName evidence="17">Outer kinetochore protein DAD3</fullName>
    </alternativeName>
</protein>
<dbReference type="GO" id="GO:0072686">
    <property type="term" value="C:mitotic spindle"/>
    <property type="evidence" value="ECO:0007669"/>
    <property type="project" value="InterPro"/>
</dbReference>
<evidence type="ECO:0000256" key="3">
    <source>
        <dbReference type="ARBA" id="ARBA00004629"/>
    </source>
</evidence>
<name>A0A1U7LWT6_NEOID</name>
<evidence type="ECO:0000256" key="6">
    <source>
        <dbReference type="ARBA" id="ARBA00022490"/>
    </source>
</evidence>
<dbReference type="Proteomes" id="UP000186594">
    <property type="component" value="Unassembled WGS sequence"/>
</dbReference>
<keyword evidence="5" id="KW-0158">Chromosome</keyword>
<evidence type="ECO:0000256" key="10">
    <source>
        <dbReference type="ARBA" id="ARBA00022829"/>
    </source>
</evidence>
<dbReference type="PANTHER" id="PTHR28017:SF1">
    <property type="entry name" value="DASH COMPLEX SUBUNIT DAD3"/>
    <property type="match status" value="1"/>
</dbReference>
<organism evidence="18 19">
    <name type="scientific">Neolecta irregularis (strain DAH-3)</name>
    <dbReference type="NCBI Taxonomy" id="1198029"/>
    <lineage>
        <taxon>Eukaryota</taxon>
        <taxon>Fungi</taxon>
        <taxon>Dikarya</taxon>
        <taxon>Ascomycota</taxon>
        <taxon>Taphrinomycotina</taxon>
        <taxon>Neolectales</taxon>
        <taxon>Neolectaceae</taxon>
        <taxon>Neolecta</taxon>
    </lineage>
</organism>
<proteinExistence type="inferred from homology"/>
<evidence type="ECO:0000256" key="16">
    <source>
        <dbReference type="ARBA" id="ARBA00044179"/>
    </source>
</evidence>
<dbReference type="AlphaFoldDB" id="A0A1U7LWT6"/>
<keyword evidence="15" id="KW-0137">Centromere</keyword>
<keyword evidence="6" id="KW-0963">Cytoplasm</keyword>
<evidence type="ECO:0000256" key="12">
    <source>
        <dbReference type="ARBA" id="ARBA00023212"/>
    </source>
</evidence>
<gene>
    <name evidence="18" type="ORF">NEOLI_000436</name>
</gene>
<dbReference type="STRING" id="1198029.A0A1U7LWT6"/>
<evidence type="ECO:0000256" key="2">
    <source>
        <dbReference type="ARBA" id="ARBA00004186"/>
    </source>
</evidence>
<dbReference type="GO" id="GO:0051010">
    <property type="term" value="F:microtubule plus-end binding"/>
    <property type="evidence" value="ECO:0007669"/>
    <property type="project" value="TreeGrafter"/>
</dbReference>
<dbReference type="GO" id="GO:0005874">
    <property type="term" value="C:microtubule"/>
    <property type="evidence" value="ECO:0007669"/>
    <property type="project" value="UniProtKB-KW"/>
</dbReference>